<keyword evidence="2" id="KW-1185">Reference proteome</keyword>
<name>S2KJX9_MUCC1</name>
<gene>
    <name evidence="1" type="ORF">HMPREF1544_00454</name>
</gene>
<feature type="non-terminal residue" evidence="1">
    <location>
        <position position="1"/>
    </location>
</feature>
<proteinExistence type="predicted"/>
<feature type="non-terminal residue" evidence="1">
    <location>
        <position position="78"/>
    </location>
</feature>
<dbReference type="EMBL" id="KE123898">
    <property type="protein sequence ID" value="EPB92725.1"/>
    <property type="molecule type" value="Genomic_DNA"/>
</dbReference>
<dbReference type="Proteomes" id="UP000014254">
    <property type="component" value="Unassembled WGS sequence"/>
</dbReference>
<reference evidence="2" key="1">
    <citation type="submission" date="2013-05" db="EMBL/GenBank/DDBJ databases">
        <title>The Genome sequence of Mucor circinelloides f. circinelloides 1006PhL.</title>
        <authorList>
            <consortium name="The Broad Institute Genomics Platform"/>
            <person name="Cuomo C."/>
            <person name="Earl A."/>
            <person name="Findley K."/>
            <person name="Lee S.C."/>
            <person name="Walker B."/>
            <person name="Young S."/>
            <person name="Zeng Q."/>
            <person name="Gargeya S."/>
            <person name="Fitzgerald M."/>
            <person name="Haas B."/>
            <person name="Abouelleil A."/>
            <person name="Allen A.W."/>
            <person name="Alvarado L."/>
            <person name="Arachchi H.M."/>
            <person name="Berlin A.M."/>
            <person name="Chapman S.B."/>
            <person name="Gainer-Dewar J."/>
            <person name="Goldberg J."/>
            <person name="Griggs A."/>
            <person name="Gujja S."/>
            <person name="Hansen M."/>
            <person name="Howarth C."/>
            <person name="Imamovic A."/>
            <person name="Ireland A."/>
            <person name="Larimer J."/>
            <person name="McCowan C."/>
            <person name="Murphy C."/>
            <person name="Pearson M."/>
            <person name="Poon T.W."/>
            <person name="Priest M."/>
            <person name="Roberts A."/>
            <person name="Saif S."/>
            <person name="Shea T."/>
            <person name="Sisk P."/>
            <person name="Sykes S."/>
            <person name="Wortman J."/>
            <person name="Nusbaum C."/>
            <person name="Birren B."/>
        </authorList>
    </citation>
    <scope>NUCLEOTIDE SEQUENCE [LARGE SCALE GENOMIC DNA]</scope>
    <source>
        <strain evidence="2">1006PhL</strain>
    </source>
</reference>
<sequence length="78" mass="8795">IPNANDLNGIYRQLDADSLGPKSNTALIFLKFCLQASILFFKPIANNHKKRDICANIWHIFGKAFNDCTLTLKIEQTS</sequence>
<protein>
    <submittedName>
        <fullName evidence="1">Uncharacterized protein</fullName>
    </submittedName>
</protein>
<dbReference type="InParanoid" id="S2KJX9"/>
<accession>S2KJX9</accession>
<dbReference type="VEuPathDB" id="FungiDB:HMPREF1544_00454"/>
<organism evidence="1 2">
    <name type="scientific">Mucor circinelloides f. circinelloides (strain 1006PhL)</name>
    <name type="common">Mucormycosis agent</name>
    <name type="synonym">Calyptromyces circinelloides</name>
    <dbReference type="NCBI Taxonomy" id="1220926"/>
    <lineage>
        <taxon>Eukaryota</taxon>
        <taxon>Fungi</taxon>
        <taxon>Fungi incertae sedis</taxon>
        <taxon>Mucoromycota</taxon>
        <taxon>Mucoromycotina</taxon>
        <taxon>Mucoromycetes</taxon>
        <taxon>Mucorales</taxon>
        <taxon>Mucorineae</taxon>
        <taxon>Mucoraceae</taxon>
        <taxon>Mucor</taxon>
    </lineage>
</organism>
<evidence type="ECO:0000313" key="2">
    <source>
        <dbReference type="Proteomes" id="UP000014254"/>
    </source>
</evidence>
<evidence type="ECO:0000313" key="1">
    <source>
        <dbReference type="EMBL" id="EPB92725.1"/>
    </source>
</evidence>
<dbReference type="AlphaFoldDB" id="S2KJX9"/>